<evidence type="ECO:0000259" key="1">
    <source>
        <dbReference type="Pfam" id="PF00117"/>
    </source>
</evidence>
<accession>A0A4R5VG27</accession>
<dbReference type="GO" id="GO:0016740">
    <property type="term" value="F:transferase activity"/>
    <property type="evidence" value="ECO:0007669"/>
    <property type="project" value="UniProtKB-KW"/>
</dbReference>
<organism evidence="2 3">
    <name type="scientific">Antarcticimicrobium luteum</name>
    <dbReference type="NCBI Taxonomy" id="2547397"/>
    <lineage>
        <taxon>Bacteria</taxon>
        <taxon>Pseudomonadati</taxon>
        <taxon>Pseudomonadota</taxon>
        <taxon>Alphaproteobacteria</taxon>
        <taxon>Rhodobacterales</taxon>
        <taxon>Paracoccaceae</taxon>
        <taxon>Antarcticimicrobium</taxon>
    </lineage>
</organism>
<proteinExistence type="predicted"/>
<dbReference type="RefSeq" id="WP_133358352.1">
    <property type="nucleotide sequence ID" value="NZ_SMUV01000047.1"/>
</dbReference>
<dbReference type="InterPro" id="IPR044992">
    <property type="entry name" value="ChyE-like"/>
</dbReference>
<protein>
    <submittedName>
        <fullName evidence="2">Type 1 glutamine amidotransferase</fullName>
    </submittedName>
</protein>
<dbReference type="InterPro" id="IPR029062">
    <property type="entry name" value="Class_I_gatase-like"/>
</dbReference>
<dbReference type="Pfam" id="PF00117">
    <property type="entry name" value="GATase"/>
    <property type="match status" value="1"/>
</dbReference>
<dbReference type="SUPFAM" id="SSF52317">
    <property type="entry name" value="Class I glutamine amidotransferase-like"/>
    <property type="match status" value="1"/>
</dbReference>
<dbReference type="CDD" id="cd01741">
    <property type="entry name" value="GATase1_1"/>
    <property type="match status" value="1"/>
</dbReference>
<keyword evidence="3" id="KW-1185">Reference proteome</keyword>
<feature type="domain" description="Glutamine amidotransferase" evidence="1">
    <location>
        <begin position="76"/>
        <end position="189"/>
    </location>
</feature>
<sequence>MRICILETDRPNAALLPAHGTYAEMFERWLRPVLPEAAFTRVHVCGGAPLPEEVGRFDAYLVTGSRAGVYEDHAWIAPLIAFLQRLRAAKKPLAGVCFGHQIMAQAFGGAARKSDGGWVLGRLKQELTGEGEALFGEGPLWQLSIHQDQVVELPPTARRLVNDRLSPNGALLYTDFPAMSVQFHPEFGPAYLGDLIDLFAGGRLPGEQALTARAGLGGPLDGDRVARGVADVLRARVFRMA</sequence>
<dbReference type="OrthoDB" id="7365442at2"/>
<dbReference type="InterPro" id="IPR017926">
    <property type="entry name" value="GATASE"/>
</dbReference>
<dbReference type="GO" id="GO:0005829">
    <property type="term" value="C:cytosol"/>
    <property type="evidence" value="ECO:0007669"/>
    <property type="project" value="TreeGrafter"/>
</dbReference>
<evidence type="ECO:0000313" key="2">
    <source>
        <dbReference type="EMBL" id="TDK51379.1"/>
    </source>
</evidence>
<dbReference type="EMBL" id="SMUV01000047">
    <property type="protein sequence ID" value="TDK51379.1"/>
    <property type="molecule type" value="Genomic_DNA"/>
</dbReference>
<comment type="caution">
    <text evidence="2">The sequence shown here is derived from an EMBL/GenBank/DDBJ whole genome shotgun (WGS) entry which is preliminary data.</text>
</comment>
<dbReference type="Gene3D" id="3.40.50.880">
    <property type="match status" value="1"/>
</dbReference>
<keyword evidence="2" id="KW-0808">Transferase</keyword>
<name>A0A4R5VG27_9RHOB</name>
<dbReference type="AlphaFoldDB" id="A0A4R5VG27"/>
<dbReference type="PANTHER" id="PTHR42695:SF5">
    <property type="entry name" value="GLUTAMINE AMIDOTRANSFERASE YLR126C-RELATED"/>
    <property type="match status" value="1"/>
</dbReference>
<gene>
    <name evidence="2" type="ORF">E1832_03535</name>
</gene>
<dbReference type="PANTHER" id="PTHR42695">
    <property type="entry name" value="GLUTAMINE AMIDOTRANSFERASE YLR126C-RELATED"/>
    <property type="match status" value="1"/>
</dbReference>
<evidence type="ECO:0000313" key="3">
    <source>
        <dbReference type="Proteomes" id="UP000295301"/>
    </source>
</evidence>
<dbReference type="PROSITE" id="PS51273">
    <property type="entry name" value="GATASE_TYPE_1"/>
    <property type="match status" value="1"/>
</dbReference>
<dbReference type="Proteomes" id="UP000295301">
    <property type="component" value="Unassembled WGS sequence"/>
</dbReference>
<reference evidence="2 3" key="1">
    <citation type="submission" date="2019-03" db="EMBL/GenBank/DDBJ databases">
        <title>Ruegeria lutea sp. nov., a novel strain, isolated from marine sediment, the Masan Bay, South Korea.</title>
        <authorList>
            <person name="Kim J."/>
            <person name="Kim D.-Y."/>
            <person name="Lee S.-S."/>
        </authorList>
    </citation>
    <scope>NUCLEOTIDE SEQUENCE [LARGE SCALE GENOMIC DNA]</scope>
    <source>
        <strain evidence="2 3">318-1</strain>
    </source>
</reference>
<keyword evidence="2" id="KW-0315">Glutamine amidotransferase</keyword>